<proteinExistence type="predicted"/>
<gene>
    <name evidence="2" type="ORF">EUZ87_16065</name>
</gene>
<reference evidence="2 3" key="1">
    <citation type="submission" date="2019-01" db="EMBL/GenBank/DDBJ databases">
        <title>Draft genome sequence of Lactobacillus paraplantarum OSY-TC318, a Producer of the novel lantibiotic Paraplantaracin TC318.</title>
        <authorList>
            <person name="Hussein W.E."/>
            <person name="Huang E."/>
            <person name="Yousef A.E."/>
        </authorList>
    </citation>
    <scope>NUCLEOTIDE SEQUENCE [LARGE SCALE GENOMIC DNA]</scope>
    <source>
        <strain evidence="2 3">OSY-TC318</strain>
    </source>
</reference>
<comment type="caution">
    <text evidence="2">The sequence shown here is derived from an EMBL/GenBank/DDBJ whole genome shotgun (WGS) entry which is preliminary data.</text>
</comment>
<name>A0A4Q9XZD3_9LACO</name>
<evidence type="ECO:0000313" key="2">
    <source>
        <dbReference type="EMBL" id="TBX36845.1"/>
    </source>
</evidence>
<dbReference type="Proteomes" id="UP000292648">
    <property type="component" value="Unassembled WGS sequence"/>
</dbReference>
<dbReference type="EMBL" id="SEHH01000170">
    <property type="protein sequence ID" value="TBX36845.1"/>
    <property type="molecule type" value="Genomic_DNA"/>
</dbReference>
<keyword evidence="1" id="KW-0812">Transmembrane</keyword>
<feature type="transmembrane region" description="Helical" evidence="1">
    <location>
        <begin position="46"/>
        <end position="76"/>
    </location>
</feature>
<keyword evidence="1" id="KW-0472">Membrane</keyword>
<sequence length="80" mass="9288">MFGSLLQLLGLSRWYHHEQHADRSNSRKASGQSAFSYDDLKGLRKLAFWLFVFSIFLNWGMFGAIMLIAWVAMWAVSLLF</sequence>
<organism evidence="2 3">
    <name type="scientific">Lactiplantibacillus paraplantarum</name>
    <dbReference type="NCBI Taxonomy" id="60520"/>
    <lineage>
        <taxon>Bacteria</taxon>
        <taxon>Bacillati</taxon>
        <taxon>Bacillota</taxon>
        <taxon>Bacilli</taxon>
        <taxon>Lactobacillales</taxon>
        <taxon>Lactobacillaceae</taxon>
        <taxon>Lactiplantibacillus</taxon>
    </lineage>
</organism>
<dbReference type="AlphaFoldDB" id="A0A4Q9XZD3"/>
<protein>
    <submittedName>
        <fullName evidence="2">Uncharacterized protein</fullName>
    </submittedName>
</protein>
<evidence type="ECO:0000313" key="3">
    <source>
        <dbReference type="Proteomes" id="UP000292648"/>
    </source>
</evidence>
<accession>A0A4Q9XZD3</accession>
<keyword evidence="1" id="KW-1133">Transmembrane helix</keyword>
<evidence type="ECO:0000256" key="1">
    <source>
        <dbReference type="SAM" id="Phobius"/>
    </source>
</evidence>